<keyword evidence="2" id="KW-1185">Reference proteome</keyword>
<name>A0AA38LH79_TAXCH</name>
<evidence type="ECO:0000313" key="1">
    <source>
        <dbReference type="EMBL" id="KAH9320647.1"/>
    </source>
</evidence>
<reference evidence="1 2" key="1">
    <citation type="journal article" date="2021" name="Nat. Plants">
        <title>The Taxus genome provides insights into paclitaxel biosynthesis.</title>
        <authorList>
            <person name="Xiong X."/>
            <person name="Gou J."/>
            <person name="Liao Q."/>
            <person name="Li Y."/>
            <person name="Zhou Q."/>
            <person name="Bi G."/>
            <person name="Li C."/>
            <person name="Du R."/>
            <person name="Wang X."/>
            <person name="Sun T."/>
            <person name="Guo L."/>
            <person name="Liang H."/>
            <person name="Lu P."/>
            <person name="Wu Y."/>
            <person name="Zhang Z."/>
            <person name="Ro D.K."/>
            <person name="Shang Y."/>
            <person name="Huang S."/>
            <person name="Yan J."/>
        </authorList>
    </citation>
    <scope>NUCLEOTIDE SEQUENCE [LARGE SCALE GENOMIC DNA]</scope>
    <source>
        <strain evidence="1">Ta-2019</strain>
    </source>
</reference>
<feature type="non-terminal residue" evidence="1">
    <location>
        <position position="73"/>
    </location>
</feature>
<dbReference type="Proteomes" id="UP000824469">
    <property type="component" value="Unassembled WGS sequence"/>
</dbReference>
<feature type="non-terminal residue" evidence="1">
    <location>
        <position position="1"/>
    </location>
</feature>
<gene>
    <name evidence="1" type="ORF">KI387_015286</name>
</gene>
<dbReference type="AlphaFoldDB" id="A0AA38LH79"/>
<organism evidence="1 2">
    <name type="scientific">Taxus chinensis</name>
    <name type="common">Chinese yew</name>
    <name type="synonym">Taxus wallichiana var. chinensis</name>
    <dbReference type="NCBI Taxonomy" id="29808"/>
    <lineage>
        <taxon>Eukaryota</taxon>
        <taxon>Viridiplantae</taxon>
        <taxon>Streptophyta</taxon>
        <taxon>Embryophyta</taxon>
        <taxon>Tracheophyta</taxon>
        <taxon>Spermatophyta</taxon>
        <taxon>Pinopsida</taxon>
        <taxon>Pinidae</taxon>
        <taxon>Conifers II</taxon>
        <taxon>Cupressales</taxon>
        <taxon>Taxaceae</taxon>
        <taxon>Taxus</taxon>
    </lineage>
</organism>
<evidence type="ECO:0000313" key="2">
    <source>
        <dbReference type="Proteomes" id="UP000824469"/>
    </source>
</evidence>
<sequence length="73" mass="8154">GKKNIVADVLSRKPHCCSMSEIAANWKAVITAEYAKKQLACDIFDGKIDDDNYQVVDGLILYKNRVLLVPESK</sequence>
<protein>
    <submittedName>
        <fullName evidence="1">Uncharacterized protein</fullName>
    </submittedName>
</protein>
<accession>A0AA38LH79</accession>
<comment type="caution">
    <text evidence="1">The sequence shown here is derived from an EMBL/GenBank/DDBJ whole genome shotgun (WGS) entry which is preliminary data.</text>
</comment>
<proteinExistence type="predicted"/>
<dbReference type="EMBL" id="JAHRHJ020000003">
    <property type="protein sequence ID" value="KAH9320647.1"/>
    <property type="molecule type" value="Genomic_DNA"/>
</dbReference>